<dbReference type="AlphaFoldDB" id="A0A0F9TG71"/>
<evidence type="ECO:0000313" key="2">
    <source>
        <dbReference type="EMBL" id="KKN73877.1"/>
    </source>
</evidence>
<organism evidence="2">
    <name type="scientific">marine sediment metagenome</name>
    <dbReference type="NCBI Taxonomy" id="412755"/>
    <lineage>
        <taxon>unclassified sequences</taxon>
        <taxon>metagenomes</taxon>
        <taxon>ecological metagenomes</taxon>
    </lineage>
</organism>
<dbReference type="InterPro" id="IPR013216">
    <property type="entry name" value="Methyltransf_11"/>
</dbReference>
<dbReference type="GO" id="GO:0008757">
    <property type="term" value="F:S-adenosylmethionine-dependent methyltransferase activity"/>
    <property type="evidence" value="ECO:0007669"/>
    <property type="project" value="InterPro"/>
</dbReference>
<gene>
    <name evidence="2" type="ORF">LCGC14_0396790</name>
</gene>
<protein>
    <recommendedName>
        <fullName evidence="1">Methyltransferase type 11 domain-containing protein</fullName>
    </recommendedName>
</protein>
<dbReference type="Gene3D" id="3.40.50.150">
    <property type="entry name" value="Vaccinia Virus protein VP39"/>
    <property type="match status" value="1"/>
</dbReference>
<comment type="caution">
    <text evidence="2">The sequence shown here is derived from an EMBL/GenBank/DDBJ whole genome shotgun (WGS) entry which is preliminary data.</text>
</comment>
<dbReference type="SUPFAM" id="SSF53335">
    <property type="entry name" value="S-adenosyl-L-methionine-dependent methyltransferases"/>
    <property type="match status" value="1"/>
</dbReference>
<feature type="domain" description="Methyltransferase type 11" evidence="1">
    <location>
        <begin position="13"/>
        <end position="61"/>
    </location>
</feature>
<accession>A0A0F9TG71</accession>
<dbReference type="Pfam" id="PF08241">
    <property type="entry name" value="Methyltransf_11"/>
    <property type="match status" value="1"/>
</dbReference>
<proteinExistence type="predicted"/>
<reference evidence="2" key="1">
    <citation type="journal article" date="2015" name="Nature">
        <title>Complex archaea that bridge the gap between prokaryotes and eukaryotes.</title>
        <authorList>
            <person name="Spang A."/>
            <person name="Saw J.H."/>
            <person name="Jorgensen S.L."/>
            <person name="Zaremba-Niedzwiedzka K."/>
            <person name="Martijn J."/>
            <person name="Lind A.E."/>
            <person name="van Eijk R."/>
            <person name="Schleper C."/>
            <person name="Guy L."/>
            <person name="Ettema T.J."/>
        </authorList>
    </citation>
    <scope>NUCLEOTIDE SEQUENCE</scope>
</reference>
<name>A0A0F9TG71_9ZZZZ</name>
<dbReference type="InterPro" id="IPR029063">
    <property type="entry name" value="SAM-dependent_MTases_sf"/>
</dbReference>
<evidence type="ECO:0000259" key="1">
    <source>
        <dbReference type="Pfam" id="PF08241"/>
    </source>
</evidence>
<sequence>MGIDIFNGANVTICWDVTKGLPFTTSTVDEVYSDHFFEHLCIEDVQKLMGEIHRVCKPNALVEIRVPHFSGFTNFYEFHKTSYRHNSFAEYTNTWGMWDSKYQFELLSDKINLVNRQSPKNHRVTKYYLWNYPMEWIVNKMKLVYETTGWCHIFPAWEIIFKMKVRK</sequence>
<dbReference type="EMBL" id="LAZR01000336">
    <property type="protein sequence ID" value="KKN73877.1"/>
    <property type="molecule type" value="Genomic_DNA"/>
</dbReference>